<name>A0A9X4HFN7_9PSED</name>
<dbReference type="RefSeq" id="WP_273878202.1">
    <property type="nucleotide sequence ID" value="NZ_JAMDHA010000036.1"/>
</dbReference>
<reference evidence="1 2" key="1">
    <citation type="submission" date="2022-05" db="EMBL/GenBank/DDBJ databases">
        <title>Novel Pseudomonas spp. Isolated from a Rainbow Trout Aquaculture Facility.</title>
        <authorList>
            <person name="Testerman T."/>
            <person name="Graf J."/>
        </authorList>
    </citation>
    <scope>NUCLEOTIDE SEQUENCE [LARGE SCALE GENOMIC DNA]</scope>
    <source>
        <strain evidence="1 2">ID1042</strain>
    </source>
</reference>
<keyword evidence="2" id="KW-1185">Reference proteome</keyword>
<proteinExistence type="predicted"/>
<accession>A0A9X4HFN7</accession>
<dbReference type="EMBL" id="JAMDHA010000036">
    <property type="protein sequence ID" value="MDD1010969.1"/>
    <property type="molecule type" value="Genomic_DNA"/>
</dbReference>
<dbReference type="Proteomes" id="UP001148185">
    <property type="component" value="Unassembled WGS sequence"/>
</dbReference>
<dbReference type="AlphaFoldDB" id="A0A9X4HFN7"/>
<sequence length="157" mass="17116">MSVSDTPWKYAFHSGMSSSADLRAATDLGLPVGVVATLLTTRQIFLTLPKHLNAGGKLFVDSGAFSAFQKRTTMDWEKVFQTYETLINQTAQSGNLSIVAPDVVGDQVSTLELWAEHAHRVRNWVEAGARVIVPLQVGRLSAGDLLEEAFKLFGRAP</sequence>
<comment type="caution">
    <text evidence="1">The sequence shown here is derived from an EMBL/GenBank/DDBJ whole genome shotgun (WGS) entry which is preliminary data.</text>
</comment>
<organism evidence="1 2">
    <name type="scientific">Pseudomonas shahriarae</name>
    <dbReference type="NCBI Taxonomy" id="2745512"/>
    <lineage>
        <taxon>Bacteria</taxon>
        <taxon>Pseudomonadati</taxon>
        <taxon>Pseudomonadota</taxon>
        <taxon>Gammaproteobacteria</taxon>
        <taxon>Pseudomonadales</taxon>
        <taxon>Pseudomonadaceae</taxon>
        <taxon>Pseudomonas</taxon>
    </lineage>
</organism>
<gene>
    <name evidence="1" type="ORF">M5G27_26215</name>
</gene>
<evidence type="ECO:0000313" key="1">
    <source>
        <dbReference type="EMBL" id="MDD1010969.1"/>
    </source>
</evidence>
<protein>
    <submittedName>
        <fullName evidence="1">Uncharacterized protein</fullName>
    </submittedName>
</protein>
<evidence type="ECO:0000313" key="2">
    <source>
        <dbReference type="Proteomes" id="UP001148185"/>
    </source>
</evidence>